<evidence type="ECO:0000256" key="2">
    <source>
        <dbReference type="ARBA" id="ARBA00022475"/>
    </source>
</evidence>
<feature type="transmembrane region" description="Helical" evidence="8">
    <location>
        <begin position="216"/>
        <end position="233"/>
    </location>
</feature>
<dbReference type="InterPro" id="IPR018480">
    <property type="entry name" value="PNAcMuramoyl-5peptid_Trfase_CS"/>
</dbReference>
<comment type="caution">
    <text evidence="9">The sequence shown here is derived from an EMBL/GenBank/DDBJ whole genome shotgun (WGS) entry which is preliminary data.</text>
</comment>
<comment type="subcellular location">
    <subcellularLocation>
        <location evidence="1">Cell membrane</location>
        <topology evidence="1">Multi-pass membrane protein</topology>
    </subcellularLocation>
</comment>
<feature type="transmembrane region" description="Helical" evidence="8">
    <location>
        <begin position="75"/>
        <end position="93"/>
    </location>
</feature>
<dbReference type="InterPro" id="IPR000715">
    <property type="entry name" value="Glycosyl_transferase_4"/>
</dbReference>
<evidence type="ECO:0000256" key="6">
    <source>
        <dbReference type="ARBA" id="ARBA00023136"/>
    </source>
</evidence>
<dbReference type="CDD" id="cd06853">
    <property type="entry name" value="GT_WecA_like"/>
    <property type="match status" value="1"/>
</dbReference>
<feature type="transmembrane region" description="Helical" evidence="8">
    <location>
        <begin position="292"/>
        <end position="309"/>
    </location>
</feature>
<evidence type="ECO:0000256" key="5">
    <source>
        <dbReference type="ARBA" id="ARBA00022989"/>
    </source>
</evidence>
<gene>
    <name evidence="9" type="ORF">FE782_19500</name>
</gene>
<evidence type="ECO:0000256" key="4">
    <source>
        <dbReference type="ARBA" id="ARBA00022692"/>
    </source>
</evidence>
<dbReference type="OrthoDB" id="9783652at2"/>
<organism evidence="9 10">
    <name type="scientific">Paenibacillus antri</name>
    <dbReference type="NCBI Taxonomy" id="2582848"/>
    <lineage>
        <taxon>Bacteria</taxon>
        <taxon>Bacillati</taxon>
        <taxon>Bacillota</taxon>
        <taxon>Bacilli</taxon>
        <taxon>Bacillales</taxon>
        <taxon>Paenibacillaceae</taxon>
        <taxon>Paenibacillus</taxon>
    </lineage>
</organism>
<evidence type="ECO:0000256" key="3">
    <source>
        <dbReference type="ARBA" id="ARBA00022679"/>
    </source>
</evidence>
<feature type="transmembrane region" description="Helical" evidence="8">
    <location>
        <begin position="135"/>
        <end position="156"/>
    </location>
</feature>
<dbReference type="Pfam" id="PF00953">
    <property type="entry name" value="Glycos_transf_4"/>
    <property type="match status" value="1"/>
</dbReference>
<keyword evidence="7" id="KW-0479">Metal-binding</keyword>
<sequence length="356" mass="37638">MEIAYIVGFVVALAMALGLTPLVKKFAVRVGAVDAPNQRKVHTRIMPRLGGLAIYLAFMAAIMIALPLVSGEKPHVIWGLLLGGTIVTIVGALDDRFDLSPKVKLLGQIAAASVVVSFGVKVDFVTLPFGDGTQMGWLSIPITIFWIVGVTNAINLIDGLDGLAAGVSAIATGTIFVLALIMGNITVAVLSAVLLGSILGFLFFNFHPAKIFMGDSGALFLGFSLAALSVLGFKQATLVSFVVPIFILGVPLSDTFFAIVRRTLNKTPISAADKNHLHHCILALGLSHRNSVLVIYAIAAMFALSAILLSTVAQWVALIVIAVTLLVLQVGAELIGIVQKGRRPVINFVQRLLSLK</sequence>
<dbReference type="RefSeq" id="WP_138195918.1">
    <property type="nucleotide sequence ID" value="NZ_VCIW01000014.1"/>
</dbReference>
<feature type="transmembrane region" description="Helical" evidence="8">
    <location>
        <begin position="187"/>
        <end position="204"/>
    </location>
</feature>
<keyword evidence="2" id="KW-1003">Cell membrane</keyword>
<name>A0A5R9G469_9BACL</name>
<protein>
    <submittedName>
        <fullName evidence="9">Undecaprenyl/decaprenyl-phosphate alpha-N-acetylglucosaminyl 1-phosphate transferase</fullName>
    </submittedName>
</protein>
<dbReference type="AlphaFoldDB" id="A0A5R9G469"/>
<dbReference type="GO" id="GO:0016780">
    <property type="term" value="F:phosphotransferase activity, for other substituted phosphate groups"/>
    <property type="evidence" value="ECO:0007669"/>
    <property type="project" value="InterPro"/>
</dbReference>
<evidence type="ECO:0000256" key="8">
    <source>
        <dbReference type="SAM" id="Phobius"/>
    </source>
</evidence>
<keyword evidence="6 8" id="KW-0472">Membrane</keyword>
<keyword evidence="10" id="KW-1185">Reference proteome</keyword>
<dbReference type="GO" id="GO:0071555">
    <property type="term" value="P:cell wall organization"/>
    <property type="evidence" value="ECO:0007669"/>
    <property type="project" value="TreeGrafter"/>
</dbReference>
<evidence type="ECO:0000313" key="9">
    <source>
        <dbReference type="EMBL" id="TLS50551.1"/>
    </source>
</evidence>
<comment type="cofactor">
    <cofactor evidence="7">
        <name>Mg(2+)</name>
        <dbReference type="ChEBI" id="CHEBI:18420"/>
    </cofactor>
</comment>
<feature type="binding site" evidence="7">
    <location>
        <position position="215"/>
    </location>
    <ligand>
        <name>Mg(2+)</name>
        <dbReference type="ChEBI" id="CHEBI:18420"/>
    </ligand>
</feature>
<proteinExistence type="predicted"/>
<evidence type="ECO:0000313" key="10">
    <source>
        <dbReference type="Proteomes" id="UP000309676"/>
    </source>
</evidence>
<dbReference type="EMBL" id="VCIW01000014">
    <property type="protein sequence ID" value="TLS50551.1"/>
    <property type="molecule type" value="Genomic_DNA"/>
</dbReference>
<feature type="transmembrane region" description="Helical" evidence="8">
    <location>
        <begin position="105"/>
        <end position="129"/>
    </location>
</feature>
<keyword evidence="4 8" id="KW-0812">Transmembrane</keyword>
<dbReference type="PANTHER" id="PTHR22926:SF3">
    <property type="entry name" value="UNDECAPRENYL-PHOSPHATE ALPHA-N-ACETYLGLUCOSAMINYL 1-PHOSPHATE TRANSFERASE"/>
    <property type="match status" value="1"/>
</dbReference>
<feature type="transmembrane region" description="Helical" evidence="8">
    <location>
        <begin position="239"/>
        <end position="260"/>
    </location>
</feature>
<evidence type="ECO:0000256" key="1">
    <source>
        <dbReference type="ARBA" id="ARBA00004651"/>
    </source>
</evidence>
<accession>A0A5R9G469</accession>
<dbReference type="GO" id="GO:0009103">
    <property type="term" value="P:lipopolysaccharide biosynthetic process"/>
    <property type="evidence" value="ECO:0007669"/>
    <property type="project" value="TreeGrafter"/>
</dbReference>
<dbReference type="Proteomes" id="UP000309676">
    <property type="component" value="Unassembled WGS sequence"/>
</dbReference>
<feature type="transmembrane region" description="Helical" evidence="8">
    <location>
        <begin position="315"/>
        <end position="338"/>
    </location>
</feature>
<reference evidence="9 10" key="1">
    <citation type="submission" date="2019-05" db="EMBL/GenBank/DDBJ databases">
        <authorList>
            <person name="Narsing Rao M.P."/>
            <person name="Li W.J."/>
        </authorList>
    </citation>
    <scope>NUCLEOTIDE SEQUENCE [LARGE SCALE GENOMIC DNA]</scope>
    <source>
        <strain evidence="9 10">SYSU_K30003</strain>
    </source>
</reference>
<feature type="transmembrane region" description="Helical" evidence="8">
    <location>
        <begin position="163"/>
        <end position="181"/>
    </location>
</feature>
<feature type="binding site" evidence="7">
    <location>
        <position position="155"/>
    </location>
    <ligand>
        <name>Mg(2+)</name>
        <dbReference type="ChEBI" id="CHEBI:18420"/>
    </ligand>
</feature>
<keyword evidence="3 9" id="KW-0808">Transferase</keyword>
<keyword evidence="7" id="KW-0460">Magnesium</keyword>
<feature type="transmembrane region" description="Helical" evidence="8">
    <location>
        <begin position="6"/>
        <end position="28"/>
    </location>
</feature>
<dbReference type="GO" id="GO:0046872">
    <property type="term" value="F:metal ion binding"/>
    <property type="evidence" value="ECO:0007669"/>
    <property type="project" value="UniProtKB-KW"/>
</dbReference>
<evidence type="ECO:0000256" key="7">
    <source>
        <dbReference type="PIRSR" id="PIRSR600715-1"/>
    </source>
</evidence>
<dbReference type="GO" id="GO:0044038">
    <property type="term" value="P:cell wall macromolecule biosynthetic process"/>
    <property type="evidence" value="ECO:0007669"/>
    <property type="project" value="TreeGrafter"/>
</dbReference>
<dbReference type="PROSITE" id="PS01348">
    <property type="entry name" value="MRAY_2"/>
    <property type="match status" value="1"/>
</dbReference>
<feature type="transmembrane region" description="Helical" evidence="8">
    <location>
        <begin position="49"/>
        <end position="69"/>
    </location>
</feature>
<keyword evidence="5 8" id="KW-1133">Transmembrane helix</keyword>
<dbReference type="GO" id="GO:0005886">
    <property type="term" value="C:plasma membrane"/>
    <property type="evidence" value="ECO:0007669"/>
    <property type="project" value="UniProtKB-SubCell"/>
</dbReference>
<dbReference type="PANTHER" id="PTHR22926">
    <property type="entry name" value="PHOSPHO-N-ACETYLMURAMOYL-PENTAPEPTIDE-TRANSFERASE"/>
    <property type="match status" value="1"/>
</dbReference>